<dbReference type="InterPro" id="IPR058625">
    <property type="entry name" value="MdtA-like_BSH"/>
</dbReference>
<dbReference type="Pfam" id="PF25917">
    <property type="entry name" value="BSH_RND"/>
    <property type="match status" value="1"/>
</dbReference>
<dbReference type="STRING" id="490188.SAMN04488068_1466"/>
<gene>
    <name evidence="3" type="ORF">SAMN04488068_1466</name>
</gene>
<dbReference type="Proteomes" id="UP000199758">
    <property type="component" value="Unassembled WGS sequence"/>
</dbReference>
<dbReference type="PANTHER" id="PTHR30469:SF15">
    <property type="entry name" value="HLYD FAMILY OF SECRETION PROTEINS"/>
    <property type="match status" value="1"/>
</dbReference>
<keyword evidence="4" id="KW-1185">Reference proteome</keyword>
<protein>
    <submittedName>
        <fullName evidence="3">RND family efflux transporter, MFP subunit</fullName>
    </submittedName>
</protein>
<organism evidence="3 4">
    <name type="scientific">Hydrocarboniphaga daqingensis</name>
    <dbReference type="NCBI Taxonomy" id="490188"/>
    <lineage>
        <taxon>Bacteria</taxon>
        <taxon>Pseudomonadati</taxon>
        <taxon>Pseudomonadota</taxon>
        <taxon>Gammaproteobacteria</taxon>
        <taxon>Nevskiales</taxon>
        <taxon>Nevskiaceae</taxon>
        <taxon>Hydrocarboniphaga</taxon>
    </lineage>
</organism>
<dbReference type="PANTHER" id="PTHR30469">
    <property type="entry name" value="MULTIDRUG RESISTANCE PROTEIN MDTA"/>
    <property type="match status" value="1"/>
</dbReference>
<dbReference type="EMBL" id="FQWZ01000003">
    <property type="protein sequence ID" value="SHG80870.1"/>
    <property type="molecule type" value="Genomic_DNA"/>
</dbReference>
<dbReference type="SUPFAM" id="SSF111369">
    <property type="entry name" value="HlyD-like secretion proteins"/>
    <property type="match status" value="1"/>
</dbReference>
<dbReference type="Gene3D" id="2.40.30.170">
    <property type="match status" value="1"/>
</dbReference>
<proteinExistence type="inferred from homology"/>
<reference evidence="3 4" key="1">
    <citation type="submission" date="2016-11" db="EMBL/GenBank/DDBJ databases">
        <authorList>
            <person name="Jaros S."/>
            <person name="Januszkiewicz K."/>
            <person name="Wedrychowicz H."/>
        </authorList>
    </citation>
    <scope>NUCLEOTIDE SEQUENCE [LARGE SCALE GENOMIC DNA]</scope>
    <source>
        <strain evidence="3 4">CGMCC 1.7049</strain>
    </source>
</reference>
<dbReference type="GO" id="GO:1990281">
    <property type="term" value="C:efflux pump complex"/>
    <property type="evidence" value="ECO:0007669"/>
    <property type="project" value="TreeGrafter"/>
</dbReference>
<dbReference type="InterPro" id="IPR006143">
    <property type="entry name" value="RND_pump_MFP"/>
</dbReference>
<dbReference type="Gene3D" id="2.40.50.100">
    <property type="match status" value="1"/>
</dbReference>
<feature type="domain" description="Multidrug resistance protein MdtA-like barrel-sandwich hybrid" evidence="2">
    <location>
        <begin position="73"/>
        <end position="196"/>
    </location>
</feature>
<accession>A0A1M5MU25</accession>
<dbReference type="GO" id="GO:0015562">
    <property type="term" value="F:efflux transmembrane transporter activity"/>
    <property type="evidence" value="ECO:0007669"/>
    <property type="project" value="TreeGrafter"/>
</dbReference>
<evidence type="ECO:0000313" key="3">
    <source>
        <dbReference type="EMBL" id="SHG80870.1"/>
    </source>
</evidence>
<evidence type="ECO:0000256" key="1">
    <source>
        <dbReference type="ARBA" id="ARBA00009477"/>
    </source>
</evidence>
<comment type="similarity">
    <text evidence="1">Belongs to the membrane fusion protein (MFP) (TC 8.A.1) family.</text>
</comment>
<dbReference type="AlphaFoldDB" id="A0A1M5MU25"/>
<dbReference type="Gene3D" id="1.10.287.470">
    <property type="entry name" value="Helix hairpin bin"/>
    <property type="match status" value="1"/>
</dbReference>
<dbReference type="OrthoDB" id="9806939at2"/>
<name>A0A1M5MU25_9GAMM</name>
<dbReference type="NCBIfam" id="TIGR01730">
    <property type="entry name" value="RND_mfp"/>
    <property type="match status" value="1"/>
</dbReference>
<evidence type="ECO:0000259" key="2">
    <source>
        <dbReference type="Pfam" id="PF25917"/>
    </source>
</evidence>
<evidence type="ECO:0000313" key="4">
    <source>
        <dbReference type="Proteomes" id="UP000199758"/>
    </source>
</evidence>
<dbReference type="RefSeq" id="WP_072896045.1">
    <property type="nucleotide sequence ID" value="NZ_FQWZ01000003.1"/>
</dbReference>
<sequence length="368" mass="38820">MTVPASPLLSVRAYRARSSGHLAAVLLLLSACSKPDAPLAPPTPRIVQVATVSEGPAEPQIVASGLAASRDEVRLSFKVGGVVARIEVREGDLVKKGQRLAKIDTAEIDAQLQQAQAAATKAARDLDRGKLLFAQDVVTQEQLDDLGTAASVAQAQLNAVAFNREYAEIIAPDDGRVLRRLVEPLELVAAGTPVLIVGKQQGGMVLKVALPDRDALRLKINDPAEIVFDAIPSQRIPARVRQLSQAADARTGTYQAELSLDATALNRPLPSGLIGRATIRPSGAAGGTLTRMPLAALVEGDQHQARAYRFDATTSTVHGIEVSVAFIEGSDAALQQPLPAGTQLVTDGAAYLHDGEKVRLVARENHTP</sequence>